<dbReference type="InterPro" id="IPR036388">
    <property type="entry name" value="WH-like_DNA-bd_sf"/>
</dbReference>
<dbReference type="PANTHER" id="PTHR30136:SF8">
    <property type="entry name" value="TRANSCRIPTIONAL REGULATORY PROTEIN"/>
    <property type="match status" value="1"/>
</dbReference>
<dbReference type="InterPro" id="IPR005471">
    <property type="entry name" value="Tscrpt_reg_IclR_N"/>
</dbReference>
<comment type="caution">
    <text evidence="6">The sequence shown here is derived from an EMBL/GenBank/DDBJ whole genome shotgun (WGS) entry which is preliminary data.</text>
</comment>
<dbReference type="InterPro" id="IPR050707">
    <property type="entry name" value="HTH_MetabolicPath_Reg"/>
</dbReference>
<evidence type="ECO:0000259" key="4">
    <source>
        <dbReference type="PROSITE" id="PS51077"/>
    </source>
</evidence>
<dbReference type="FunFam" id="1.10.10.10:FF:000056">
    <property type="entry name" value="IclR family transcriptional regulator"/>
    <property type="match status" value="1"/>
</dbReference>
<evidence type="ECO:0000256" key="1">
    <source>
        <dbReference type="ARBA" id="ARBA00023015"/>
    </source>
</evidence>
<keyword evidence="3" id="KW-0804">Transcription</keyword>
<evidence type="ECO:0000313" key="7">
    <source>
        <dbReference type="Proteomes" id="UP000321192"/>
    </source>
</evidence>
<evidence type="ECO:0000259" key="5">
    <source>
        <dbReference type="PROSITE" id="PS51078"/>
    </source>
</evidence>
<dbReference type="PROSITE" id="PS51077">
    <property type="entry name" value="HTH_ICLR"/>
    <property type="match status" value="1"/>
</dbReference>
<dbReference type="EMBL" id="SSFD01000046">
    <property type="protein sequence ID" value="TXH90470.1"/>
    <property type="molecule type" value="Genomic_DNA"/>
</dbReference>
<dbReference type="PANTHER" id="PTHR30136">
    <property type="entry name" value="HELIX-TURN-HELIX TRANSCRIPTIONAL REGULATOR, ICLR FAMILY"/>
    <property type="match status" value="1"/>
</dbReference>
<dbReference type="InterPro" id="IPR036390">
    <property type="entry name" value="WH_DNA-bd_sf"/>
</dbReference>
<evidence type="ECO:0000256" key="2">
    <source>
        <dbReference type="ARBA" id="ARBA00023125"/>
    </source>
</evidence>
<name>A0A5C7T487_THASP</name>
<feature type="domain" description="IclR-ED" evidence="5">
    <location>
        <begin position="74"/>
        <end position="258"/>
    </location>
</feature>
<dbReference type="RefSeq" id="WP_004313990.1">
    <property type="nucleotide sequence ID" value="NZ_JAKLLK010000032.1"/>
</dbReference>
<proteinExistence type="predicted"/>
<dbReference type="GO" id="GO:0003677">
    <property type="term" value="F:DNA binding"/>
    <property type="evidence" value="ECO:0007669"/>
    <property type="project" value="UniProtKB-KW"/>
</dbReference>
<protein>
    <submittedName>
        <fullName evidence="6">IclR family transcriptional regulator</fullName>
    </submittedName>
</protein>
<dbReference type="Proteomes" id="UP000321192">
    <property type="component" value="Unassembled WGS sequence"/>
</dbReference>
<organism evidence="6 7">
    <name type="scientific">Thauera aminoaromatica</name>
    <dbReference type="NCBI Taxonomy" id="164330"/>
    <lineage>
        <taxon>Bacteria</taxon>
        <taxon>Pseudomonadati</taxon>
        <taxon>Pseudomonadota</taxon>
        <taxon>Betaproteobacteria</taxon>
        <taxon>Rhodocyclales</taxon>
        <taxon>Zoogloeaceae</taxon>
        <taxon>Thauera</taxon>
    </lineage>
</organism>
<dbReference type="Pfam" id="PF09339">
    <property type="entry name" value="HTH_IclR"/>
    <property type="match status" value="1"/>
</dbReference>
<keyword evidence="1" id="KW-0805">Transcription regulation</keyword>
<dbReference type="SUPFAM" id="SSF46785">
    <property type="entry name" value="Winged helix' DNA-binding domain"/>
    <property type="match status" value="1"/>
</dbReference>
<evidence type="ECO:0000313" key="6">
    <source>
        <dbReference type="EMBL" id="TXH90470.1"/>
    </source>
</evidence>
<accession>A0A5C7T487</accession>
<dbReference type="Gene3D" id="3.30.450.40">
    <property type="match status" value="1"/>
</dbReference>
<keyword evidence="2" id="KW-0238">DNA-binding</keyword>
<dbReference type="SUPFAM" id="SSF55781">
    <property type="entry name" value="GAF domain-like"/>
    <property type="match status" value="1"/>
</dbReference>
<feature type="domain" description="HTH iclR-type" evidence="4">
    <location>
        <begin position="11"/>
        <end position="73"/>
    </location>
</feature>
<dbReference type="SMART" id="SM00346">
    <property type="entry name" value="HTH_ICLR"/>
    <property type="match status" value="1"/>
</dbReference>
<dbReference type="PROSITE" id="PS51078">
    <property type="entry name" value="ICLR_ED"/>
    <property type="match status" value="1"/>
</dbReference>
<gene>
    <name evidence="6" type="ORF">E6Q80_03270</name>
</gene>
<dbReference type="Gene3D" id="1.10.10.10">
    <property type="entry name" value="Winged helix-like DNA-binding domain superfamily/Winged helix DNA-binding domain"/>
    <property type="match status" value="1"/>
</dbReference>
<reference evidence="6 7" key="1">
    <citation type="submission" date="2018-09" db="EMBL/GenBank/DDBJ databases">
        <title>Metagenome Assembled Genomes from an Advanced Water Purification Facility.</title>
        <authorList>
            <person name="Stamps B.W."/>
            <person name="Spear J.R."/>
        </authorList>
    </citation>
    <scope>NUCLEOTIDE SEQUENCE [LARGE SCALE GENOMIC DNA]</scope>
    <source>
        <strain evidence="6">Bin_27_1</strain>
    </source>
</reference>
<sequence length="271" mass="29109">MSDELDGKHGVQSLEVGMSILRAMVTGKRSMMLKDIAQAADMPPSKAHRYLVSLIRSGLVEQDRLTSRYDLGPFALNLGLVALDRVDRIRLGLSAIGDLRDLTNETVALAVWSDRGPVVVRWERPRRPITVNVLTGTSLSLLSSAAGRVFAAWLPEQQTEALLRAELESGRVPAGIATLDDARRLLAEVRARGVAVISSGYFARGVEAAAAPVFNFKNEINMSIALVGVEGTLDLLPHSPVLQALKEACDALSRRLGATLLPGVESGDHAT</sequence>
<dbReference type="InterPro" id="IPR029016">
    <property type="entry name" value="GAF-like_dom_sf"/>
</dbReference>
<dbReference type="GO" id="GO:0003700">
    <property type="term" value="F:DNA-binding transcription factor activity"/>
    <property type="evidence" value="ECO:0007669"/>
    <property type="project" value="TreeGrafter"/>
</dbReference>
<dbReference type="Pfam" id="PF01614">
    <property type="entry name" value="IclR_C"/>
    <property type="match status" value="1"/>
</dbReference>
<dbReference type="GO" id="GO:0045892">
    <property type="term" value="P:negative regulation of DNA-templated transcription"/>
    <property type="evidence" value="ECO:0007669"/>
    <property type="project" value="TreeGrafter"/>
</dbReference>
<dbReference type="AlphaFoldDB" id="A0A5C7T487"/>
<dbReference type="InterPro" id="IPR014757">
    <property type="entry name" value="Tscrpt_reg_IclR_C"/>
</dbReference>
<evidence type="ECO:0000256" key="3">
    <source>
        <dbReference type="ARBA" id="ARBA00023163"/>
    </source>
</evidence>